<dbReference type="Ensembl" id="ENSSHAT00000002066.2">
    <property type="protein sequence ID" value="ENSSHAP00000002044.2"/>
    <property type="gene ID" value="ENSSHAG00000001816.2"/>
</dbReference>
<proteinExistence type="predicted"/>
<feature type="domain" description="ABC transporter" evidence="10">
    <location>
        <begin position="1374"/>
        <end position="1604"/>
    </location>
</feature>
<dbReference type="PROSITE" id="PS50893">
    <property type="entry name" value="ABC_TRANSPORTER_2"/>
    <property type="match status" value="2"/>
</dbReference>
<keyword evidence="12" id="KW-1185">Reference proteome</keyword>
<dbReference type="eggNOG" id="KOG0059">
    <property type="taxonomic scope" value="Eukaryota"/>
</dbReference>
<dbReference type="Gene3D" id="3.40.50.300">
    <property type="entry name" value="P-loop containing nucleotide triphosphate hydrolases"/>
    <property type="match status" value="2"/>
</dbReference>
<dbReference type="InterPro" id="IPR056264">
    <property type="entry name" value="R2_ABCA1-4-like"/>
</dbReference>
<feature type="transmembrane region" description="Helical" evidence="9">
    <location>
        <begin position="1090"/>
        <end position="1110"/>
    </location>
</feature>
<dbReference type="GO" id="GO:0140359">
    <property type="term" value="F:ABC-type transporter activity"/>
    <property type="evidence" value="ECO:0007669"/>
    <property type="project" value="InterPro"/>
</dbReference>
<dbReference type="Pfam" id="PF00005">
    <property type="entry name" value="ABC_tran"/>
    <property type="match status" value="2"/>
</dbReference>
<keyword evidence="3 9" id="KW-0812">Transmembrane</keyword>
<name>G3VFU0_SARHA</name>
<dbReference type="PANTHER" id="PTHR19229:SF98">
    <property type="entry name" value="PHOSPHOLIPID-TRANSPORTING ATPASE ABCA3"/>
    <property type="match status" value="1"/>
</dbReference>
<feature type="transmembrane region" description="Helical" evidence="9">
    <location>
        <begin position="402"/>
        <end position="421"/>
    </location>
</feature>
<feature type="transmembrane region" description="Helical" evidence="9">
    <location>
        <begin position="1204"/>
        <end position="1226"/>
    </location>
</feature>
<evidence type="ECO:0000313" key="11">
    <source>
        <dbReference type="Ensembl" id="ENSSHAP00000002044.2"/>
    </source>
</evidence>
<feature type="transmembrane region" description="Helical" evidence="9">
    <location>
        <begin position="308"/>
        <end position="331"/>
    </location>
</feature>
<evidence type="ECO:0000256" key="3">
    <source>
        <dbReference type="ARBA" id="ARBA00022692"/>
    </source>
</evidence>
<dbReference type="Proteomes" id="UP000007648">
    <property type="component" value="Unassembled WGS sequence"/>
</dbReference>
<feature type="transmembrane region" description="Helical" evidence="9">
    <location>
        <begin position="20"/>
        <end position="42"/>
    </location>
</feature>
<dbReference type="SUPFAM" id="SSF52540">
    <property type="entry name" value="P-loop containing nucleoside triphosphate hydrolases"/>
    <property type="match status" value="2"/>
</dbReference>
<dbReference type="GO" id="GO:0016887">
    <property type="term" value="F:ATP hydrolysis activity"/>
    <property type="evidence" value="ECO:0007669"/>
    <property type="project" value="InterPro"/>
</dbReference>
<keyword evidence="4" id="KW-0677">Repeat</keyword>
<accession>G3VFU0</accession>
<keyword evidence="7 9" id="KW-1133">Transmembrane helix</keyword>
<sequence>MKWFRDFRLLLWKNYTFIKWQRYVVIAEFFLMVLFALLLLFFRYIVSKNAAKFYNYTLIPIDKLPTFFENVFEQNKWELIYVPSNSETVKTIVEDAYEALGIDMKVSGFTSEDIFEEYMKFSSNSTAVLAAIVFNHDFTDGKDTLPLQVSYSLRFSNNARNIWYFWKNMVVHDELAVWHTDLLFPVFPEAGPRNSDSDDGGEPGYFAEGFLTIQHAINKAIMRYHAKNTARDLFNITSVFIRRFPFPVSSADNFYPIFIFFLPLTIILVFSVIVFNMIRFVMLEKESMLKEYLCIMGMSNLMLWSSYFFTYFLFFLFIIIVLTLILLAKIVYLPIIIYSEGSLVFFFLMCSAIVSIFFSFMISTFFNKTTTAVALGGFLYFLTYLPYSFIHSYYKVMSLNKKLLSCLFSNVAILLGIQILISSEITENGISWTKLTQPVTRNENLTFGHILGMLIFDSFLYAVVTWYIQAVFPGNLGIPQPWNFFLMKSYWYGTSAATVDKNTETYITFENPYIEEEPVGLEVGIQIQNLSKVFITNNIKKYAVNDLTLNFYKGQITVLLGHNGAGKTTILSMLTGMLPPTSGEAYICGYEISKSIVQVRESMSFCPQYDILFHYMTVAEHLYLYGQLKGLTRKECRKEIKQTLKFFDLEEKHDDYPKSLTAGMKRKLSLCITLLGGSKVIILDEPTSRMDPITQNNTWELLQQYKQGHTIVLTTHNMEEADVLGDRIAIMAKGELQCCGSSFFLKHKYGAGYHMIIVKEFKCDTEKIFQVVQQYVPEANLENNFGTELSFSLPKESTYRFVALFNEIETRQKELGITTFGVSVTTMEEVFFRVDKMAASGVDLQNIQFSSLWMQQEEITKKSLLSKKKAIWRRQRSSTFMDINAENPFPFMYNTGWKLYCQQFYAMFNKKALHCWRNWKMTLIHILAPLLFSFLLLKSFNSLISQQNPPLKLDLSLYGKTIVPFSVSGNMSLINNISESLYIILKNMGQQPQLVTGEMEGFLLESKTCVEHCIIAISLEVTNSTLMATALFNNQAYHSAGIAVSVLDNILFRMLSGPDTSIIVSNKPQPVSMFTTEKDVILETSNGHEIAFSLSFGLAALASRFSLQAVKERVKKMKHMQFVTGVCIIIFWVSALIWDLFIFFIPCLLFLVVFKACQIETLYNNFMDALMIFMLYGWCTIPLMYLMGFFYYRASTAYTKLFMFNFFSGWASFLFVYLVEIKALYLAQYAEIVSDIFIVLPSYNLVMAVSGFYEFVRNKQLCDLLTTETDDCLLYGSYFYKISNKGIGKFLIAMAVLGFIFLLMLFLIEIYSWELKSCFNRLLLKIYHMWNWNLKINSDPVTFPEDEDVVKEREKVLECPKNMISSLNSLLVIRKLTKVYFKQVPFIAVDKLTLTVQKGECLGLLGFSGAGKTTTFKMLTGDETITSGDAFFENHSLCWNIREVRKIIGYCPQYNALLDYMTGREIAMMFARLRGIPEPYIQQYVEHILQALLIERHSDKLISTYSGGTKQKMNNAIAFLGFPPIIFLDEPSTGMDPVARHLLWDLITCIRESGKAIVLSSHSIEECEVLCTKLAIMAKGKLQCFGSPQYLKNKFSKGYTLVATIKKDSKDTDLEHFKESVKVIFPGSKLVQEHQRMVRYLIPSEILSWSKVFGILEEIKDDYNLEDYTISQTTLEQVFMSFANTKEEEEETIE</sequence>
<reference evidence="11 12" key="1">
    <citation type="journal article" date="2011" name="Proc. Natl. Acad. Sci. U.S.A.">
        <title>Genetic diversity and population structure of the endangered marsupial Sarcophilus harrisii (Tasmanian devil).</title>
        <authorList>
            <person name="Miller W."/>
            <person name="Hayes V.M."/>
            <person name="Ratan A."/>
            <person name="Petersen D.C."/>
            <person name="Wittekindt N.E."/>
            <person name="Miller J."/>
            <person name="Walenz B."/>
            <person name="Knight J."/>
            <person name="Qi J."/>
            <person name="Zhao F."/>
            <person name="Wang Q."/>
            <person name="Bedoya-Reina O.C."/>
            <person name="Katiyar N."/>
            <person name="Tomsho L.P."/>
            <person name="Kasson L.M."/>
            <person name="Hardie R.A."/>
            <person name="Woodbridge P."/>
            <person name="Tindall E.A."/>
            <person name="Bertelsen M.F."/>
            <person name="Dixon D."/>
            <person name="Pyecroft S."/>
            <person name="Helgen K.M."/>
            <person name="Lesk A.M."/>
            <person name="Pringle T.H."/>
            <person name="Patterson N."/>
            <person name="Zhang Y."/>
            <person name="Kreiss A."/>
            <person name="Woods G.M."/>
            <person name="Jones M.E."/>
            <person name="Schuster S.C."/>
        </authorList>
    </citation>
    <scope>NUCLEOTIDE SEQUENCE [LARGE SCALE GENOMIC DNA]</scope>
</reference>
<gene>
    <name evidence="11" type="primary">LOC100928701</name>
</gene>
<evidence type="ECO:0000256" key="6">
    <source>
        <dbReference type="ARBA" id="ARBA00022840"/>
    </source>
</evidence>
<dbReference type="HOGENOM" id="CLU_000604_19_5_1"/>
<dbReference type="SMART" id="SM00382">
    <property type="entry name" value="AAA"/>
    <property type="match status" value="2"/>
</dbReference>
<dbReference type="InParanoid" id="G3VFU0"/>
<feature type="transmembrane region" description="Helical" evidence="9">
    <location>
        <begin position="1173"/>
        <end position="1192"/>
    </location>
</feature>
<protein>
    <recommendedName>
        <fullName evidence="10">ABC transporter domain-containing protein</fullName>
    </recommendedName>
</protein>
<dbReference type="Pfam" id="PF12698">
    <property type="entry name" value="ABC2_membrane_3"/>
    <property type="match status" value="2"/>
</dbReference>
<evidence type="ECO:0000256" key="7">
    <source>
        <dbReference type="ARBA" id="ARBA00022989"/>
    </source>
</evidence>
<evidence type="ECO:0000256" key="4">
    <source>
        <dbReference type="ARBA" id="ARBA00022737"/>
    </source>
</evidence>
<dbReference type="GO" id="GO:0005524">
    <property type="term" value="F:ATP binding"/>
    <property type="evidence" value="ECO:0007669"/>
    <property type="project" value="UniProtKB-KW"/>
</dbReference>
<keyword evidence="2" id="KW-0813">Transport</keyword>
<reference evidence="11" key="2">
    <citation type="submission" date="2025-08" db="UniProtKB">
        <authorList>
            <consortium name="Ensembl"/>
        </authorList>
    </citation>
    <scope>IDENTIFICATION</scope>
</reference>
<dbReference type="FunFam" id="3.40.50.300:FF:000327">
    <property type="entry name" value="ATP-binding cassette sub-family A member 3"/>
    <property type="match status" value="1"/>
</dbReference>
<dbReference type="InterPro" id="IPR003439">
    <property type="entry name" value="ABC_transporter-like_ATP-bd"/>
</dbReference>
<feature type="transmembrane region" description="Helical" evidence="9">
    <location>
        <begin position="372"/>
        <end position="390"/>
    </location>
</feature>
<feature type="domain" description="ABC transporter" evidence="10">
    <location>
        <begin position="525"/>
        <end position="758"/>
    </location>
</feature>
<comment type="subcellular location">
    <subcellularLocation>
        <location evidence="1">Membrane</location>
        <topology evidence="1">Multi-pass membrane protein</topology>
    </subcellularLocation>
</comment>
<dbReference type="PANTHER" id="PTHR19229">
    <property type="entry name" value="ATP-BINDING CASSETTE TRANSPORTER SUBFAMILY A ABCA"/>
    <property type="match status" value="1"/>
</dbReference>
<evidence type="ECO:0000256" key="9">
    <source>
        <dbReference type="SAM" id="Phobius"/>
    </source>
</evidence>
<dbReference type="GO" id="GO:0016020">
    <property type="term" value="C:membrane"/>
    <property type="evidence" value="ECO:0007669"/>
    <property type="project" value="UniProtKB-SubCell"/>
</dbReference>
<feature type="transmembrane region" description="Helical" evidence="9">
    <location>
        <begin position="1290"/>
        <end position="1313"/>
    </location>
</feature>
<dbReference type="GeneTree" id="ENSGT00940000155289"/>
<dbReference type="CDD" id="cd03263">
    <property type="entry name" value="ABC_subfamily_A"/>
    <property type="match status" value="2"/>
</dbReference>
<dbReference type="InterPro" id="IPR013525">
    <property type="entry name" value="ABC2_TM"/>
</dbReference>
<reference evidence="11" key="3">
    <citation type="submission" date="2025-09" db="UniProtKB">
        <authorList>
            <consortium name="Ensembl"/>
        </authorList>
    </citation>
    <scope>IDENTIFICATION</scope>
</reference>
<evidence type="ECO:0000256" key="5">
    <source>
        <dbReference type="ARBA" id="ARBA00022741"/>
    </source>
</evidence>
<dbReference type="InterPro" id="IPR027417">
    <property type="entry name" value="P-loop_NTPase"/>
</dbReference>
<dbReference type="InterPro" id="IPR003593">
    <property type="entry name" value="AAA+_ATPase"/>
</dbReference>
<keyword evidence="6" id="KW-0067">ATP-binding</keyword>
<feature type="transmembrane region" description="Helical" evidence="9">
    <location>
        <begin position="1122"/>
        <end position="1153"/>
    </location>
</feature>
<organism evidence="11 12">
    <name type="scientific">Sarcophilus harrisii</name>
    <name type="common">Tasmanian devil</name>
    <name type="synonym">Sarcophilus laniarius</name>
    <dbReference type="NCBI Taxonomy" id="9305"/>
    <lineage>
        <taxon>Eukaryota</taxon>
        <taxon>Metazoa</taxon>
        <taxon>Chordata</taxon>
        <taxon>Craniata</taxon>
        <taxon>Vertebrata</taxon>
        <taxon>Euteleostomi</taxon>
        <taxon>Mammalia</taxon>
        <taxon>Metatheria</taxon>
        <taxon>Dasyuromorphia</taxon>
        <taxon>Dasyuridae</taxon>
        <taxon>Sarcophilus</taxon>
    </lineage>
</organism>
<dbReference type="FunFam" id="3.40.50.300:FF:000298">
    <property type="entry name" value="ATP-binding cassette sub-family A member 12"/>
    <property type="match status" value="1"/>
</dbReference>
<evidence type="ECO:0000313" key="12">
    <source>
        <dbReference type="Proteomes" id="UP000007648"/>
    </source>
</evidence>
<evidence type="ECO:0000256" key="2">
    <source>
        <dbReference type="ARBA" id="ARBA00022448"/>
    </source>
</evidence>
<feature type="transmembrane region" description="Helical" evidence="9">
    <location>
        <begin position="254"/>
        <end position="278"/>
    </location>
</feature>
<evidence type="ECO:0000256" key="8">
    <source>
        <dbReference type="ARBA" id="ARBA00023136"/>
    </source>
</evidence>
<dbReference type="GO" id="GO:0005319">
    <property type="term" value="F:lipid transporter activity"/>
    <property type="evidence" value="ECO:0007669"/>
    <property type="project" value="TreeGrafter"/>
</dbReference>
<dbReference type="InterPro" id="IPR026082">
    <property type="entry name" value="ABCA"/>
</dbReference>
<evidence type="ECO:0000256" key="1">
    <source>
        <dbReference type="ARBA" id="ARBA00004141"/>
    </source>
</evidence>
<feature type="transmembrane region" description="Helical" evidence="9">
    <location>
        <begin position="343"/>
        <end position="366"/>
    </location>
</feature>
<keyword evidence="8 9" id="KW-0472">Membrane</keyword>
<evidence type="ECO:0000259" key="10">
    <source>
        <dbReference type="PROSITE" id="PS50893"/>
    </source>
</evidence>
<feature type="transmembrane region" description="Helical" evidence="9">
    <location>
        <begin position="1232"/>
        <end position="1253"/>
    </location>
</feature>
<feature type="transmembrane region" description="Helical" evidence="9">
    <location>
        <begin position="447"/>
        <end position="468"/>
    </location>
</feature>
<keyword evidence="5" id="KW-0547">Nucleotide-binding</keyword>
<dbReference type="Pfam" id="PF23321">
    <property type="entry name" value="R1_ABCA1"/>
    <property type="match status" value="1"/>
</dbReference>